<evidence type="ECO:0000313" key="2">
    <source>
        <dbReference type="Proteomes" id="UP001165679"/>
    </source>
</evidence>
<dbReference type="RefSeq" id="WP_264715390.1">
    <property type="nucleotide sequence ID" value="NZ_JAPDNT010000021.1"/>
</dbReference>
<sequence length="138" mass="14987">MQNRVLAALLVLLLAGCMTDSKEQVLAVDKTQVALRAVQTRAFDTPDRGATFRAVMATLQDLGFVIDKADDALGTVSATKLAGYTLRMTVTVRPQGARRTTVRASGQYNLEAVSDAEPYQQFFAALEKAMFLTANQID</sequence>
<dbReference type="EMBL" id="JAPDNT010000021">
    <property type="protein sequence ID" value="MCW3476580.1"/>
    <property type="molecule type" value="Genomic_DNA"/>
</dbReference>
<keyword evidence="2" id="KW-1185">Reference proteome</keyword>
<accession>A0AA41YPM4</accession>
<comment type="caution">
    <text evidence="1">The sequence shown here is derived from an EMBL/GenBank/DDBJ whole genome shotgun (WGS) entry which is preliminary data.</text>
</comment>
<organism evidence="1 2">
    <name type="scientific">Limobrevibacterium gyesilva</name>
    <dbReference type="NCBI Taxonomy" id="2991712"/>
    <lineage>
        <taxon>Bacteria</taxon>
        <taxon>Pseudomonadati</taxon>
        <taxon>Pseudomonadota</taxon>
        <taxon>Alphaproteobacteria</taxon>
        <taxon>Acetobacterales</taxon>
        <taxon>Acetobacteraceae</taxon>
        <taxon>Limobrevibacterium</taxon>
    </lineage>
</organism>
<reference evidence="1" key="1">
    <citation type="submission" date="2022-09" db="EMBL/GenBank/DDBJ databases">
        <title>Rhodovastum sp. nov. RN2-1 isolated from soil in Seongnam, South Korea.</title>
        <authorList>
            <person name="Le N.T."/>
        </authorList>
    </citation>
    <scope>NUCLEOTIDE SEQUENCE</scope>
    <source>
        <strain evidence="1">RN2-1</strain>
    </source>
</reference>
<gene>
    <name evidence="1" type="ORF">OL599_18610</name>
</gene>
<reference evidence="1" key="2">
    <citation type="submission" date="2022-10" db="EMBL/GenBank/DDBJ databases">
        <authorList>
            <person name="Trinh H.N."/>
        </authorList>
    </citation>
    <scope>NUCLEOTIDE SEQUENCE</scope>
    <source>
        <strain evidence="1">RN2-1</strain>
    </source>
</reference>
<evidence type="ECO:0000313" key="1">
    <source>
        <dbReference type="EMBL" id="MCW3476580.1"/>
    </source>
</evidence>
<evidence type="ECO:0008006" key="3">
    <source>
        <dbReference type="Google" id="ProtNLM"/>
    </source>
</evidence>
<protein>
    <recommendedName>
        <fullName evidence="3">Lipoprotein</fullName>
    </recommendedName>
</protein>
<dbReference type="PROSITE" id="PS51257">
    <property type="entry name" value="PROKAR_LIPOPROTEIN"/>
    <property type="match status" value="1"/>
</dbReference>
<dbReference type="AlphaFoldDB" id="A0AA41YPM4"/>
<proteinExistence type="predicted"/>
<dbReference type="Proteomes" id="UP001165679">
    <property type="component" value="Unassembled WGS sequence"/>
</dbReference>
<name>A0AA41YPM4_9PROT</name>